<evidence type="ECO:0000313" key="4">
    <source>
        <dbReference type="EMBL" id="EWM26941.1"/>
    </source>
</evidence>
<dbReference type="Gene3D" id="4.10.1000.10">
    <property type="entry name" value="Zinc finger, CCCH-type"/>
    <property type="match status" value="1"/>
</dbReference>
<feature type="compositionally biased region" description="Polar residues" evidence="2">
    <location>
        <begin position="75"/>
        <end position="94"/>
    </location>
</feature>
<dbReference type="Pfam" id="PF25585">
    <property type="entry name" value="zf-CCCH_DUS3L"/>
    <property type="match status" value="1"/>
</dbReference>
<gene>
    <name evidence="4" type="ORF">Naga_101321g2</name>
</gene>
<feature type="compositionally biased region" description="Basic and acidic residues" evidence="2">
    <location>
        <begin position="114"/>
        <end position="127"/>
    </location>
</feature>
<dbReference type="GO" id="GO:0008270">
    <property type="term" value="F:zinc ion binding"/>
    <property type="evidence" value="ECO:0007669"/>
    <property type="project" value="UniProtKB-KW"/>
</dbReference>
<dbReference type="SMART" id="SM00356">
    <property type="entry name" value="ZnF_C3H1"/>
    <property type="match status" value="1"/>
</dbReference>
<feature type="non-terminal residue" evidence="4">
    <location>
        <position position="242"/>
    </location>
</feature>
<protein>
    <submittedName>
        <fullName evidence="4">Trna-dihydrouridine synthase 3</fullName>
    </submittedName>
</protein>
<keyword evidence="1" id="KW-0863">Zinc-finger</keyword>
<proteinExistence type="predicted"/>
<evidence type="ECO:0000256" key="2">
    <source>
        <dbReference type="SAM" id="MobiDB-lite"/>
    </source>
</evidence>
<keyword evidence="1" id="KW-0479">Metal-binding</keyword>
<dbReference type="OrthoDB" id="259935at2759"/>
<feature type="compositionally biased region" description="Polar residues" evidence="2">
    <location>
        <begin position="104"/>
        <end position="113"/>
    </location>
</feature>
<sequence length="242" mass="26366">MCLTYHSLKEKGANHPAPPPQENPYTSYLPQTWVSTLFHVLKLPTFPIKVLVYQEKYMSLGTAATGASLSSVATSEAPSTQIEDASTPKQNALPNATEDEEKTGQNQSQANGQENEHKANDHGAIHAGKGWESDVIVKAEYRIPKFVPISAPAPSSLPPSDLPLHPRHDTPVADTPDAKAKKKKGGRNHKRPRDDAQAEGGEGLCRSFLEKRCLYGEACKFSHDVRGYLARKPPDLGSHCPV</sequence>
<dbReference type="InterPro" id="IPR000571">
    <property type="entry name" value="Znf_CCCH"/>
</dbReference>
<accession>W7U276</accession>
<feature type="zinc finger region" description="C3H1-type" evidence="1">
    <location>
        <begin position="199"/>
        <end position="226"/>
    </location>
</feature>
<feature type="region of interest" description="Disordered" evidence="2">
    <location>
        <begin position="75"/>
        <end position="127"/>
    </location>
</feature>
<dbReference type="AlphaFoldDB" id="W7U276"/>
<evidence type="ECO:0000313" key="5">
    <source>
        <dbReference type="Proteomes" id="UP000019335"/>
    </source>
</evidence>
<feature type="domain" description="C3H1-type" evidence="3">
    <location>
        <begin position="199"/>
        <end position="226"/>
    </location>
</feature>
<dbReference type="PROSITE" id="PS50103">
    <property type="entry name" value="ZF_C3H1"/>
    <property type="match status" value="1"/>
</dbReference>
<comment type="caution">
    <text evidence="4">The sequence shown here is derived from an EMBL/GenBank/DDBJ whole genome shotgun (WGS) entry which is preliminary data.</text>
</comment>
<feature type="region of interest" description="Disordered" evidence="2">
    <location>
        <begin position="149"/>
        <end position="200"/>
    </location>
</feature>
<reference evidence="4 5" key="1">
    <citation type="journal article" date="2014" name="Mol. Plant">
        <title>Chromosome Scale Genome Assembly and Transcriptome Profiling of Nannochloropsis gaditana in Nitrogen Depletion.</title>
        <authorList>
            <person name="Corteggiani Carpinelli E."/>
            <person name="Telatin A."/>
            <person name="Vitulo N."/>
            <person name="Forcato C."/>
            <person name="D'Angelo M."/>
            <person name="Schiavon R."/>
            <person name="Vezzi A."/>
            <person name="Giacometti G.M."/>
            <person name="Morosinotto T."/>
            <person name="Valle G."/>
        </authorList>
    </citation>
    <scope>NUCLEOTIDE SEQUENCE [LARGE SCALE GENOMIC DNA]</scope>
    <source>
        <strain evidence="4 5">B-31</strain>
    </source>
</reference>
<evidence type="ECO:0000256" key="1">
    <source>
        <dbReference type="PROSITE-ProRule" id="PRU00723"/>
    </source>
</evidence>
<organism evidence="4 5">
    <name type="scientific">Nannochloropsis gaditana</name>
    <dbReference type="NCBI Taxonomy" id="72520"/>
    <lineage>
        <taxon>Eukaryota</taxon>
        <taxon>Sar</taxon>
        <taxon>Stramenopiles</taxon>
        <taxon>Ochrophyta</taxon>
        <taxon>Eustigmatophyceae</taxon>
        <taxon>Eustigmatales</taxon>
        <taxon>Monodopsidaceae</taxon>
        <taxon>Nannochloropsis</taxon>
    </lineage>
</organism>
<feature type="compositionally biased region" description="Basic residues" evidence="2">
    <location>
        <begin position="180"/>
        <end position="191"/>
    </location>
</feature>
<dbReference type="EMBL" id="AZIL01000556">
    <property type="protein sequence ID" value="EWM26941.1"/>
    <property type="molecule type" value="Genomic_DNA"/>
</dbReference>
<feature type="compositionally biased region" description="Basic and acidic residues" evidence="2">
    <location>
        <begin position="164"/>
        <end position="179"/>
    </location>
</feature>
<dbReference type="Proteomes" id="UP000019335">
    <property type="component" value="Chromosome 7"/>
</dbReference>
<name>W7U276_9STRA</name>
<keyword evidence="1" id="KW-0862">Zinc</keyword>
<keyword evidence="5" id="KW-1185">Reference proteome</keyword>
<evidence type="ECO:0000259" key="3">
    <source>
        <dbReference type="PROSITE" id="PS50103"/>
    </source>
</evidence>